<organism evidence="3 4">
    <name type="scientific">Lophium mytilinum</name>
    <dbReference type="NCBI Taxonomy" id="390894"/>
    <lineage>
        <taxon>Eukaryota</taxon>
        <taxon>Fungi</taxon>
        <taxon>Dikarya</taxon>
        <taxon>Ascomycota</taxon>
        <taxon>Pezizomycotina</taxon>
        <taxon>Dothideomycetes</taxon>
        <taxon>Pleosporomycetidae</taxon>
        <taxon>Mytilinidiales</taxon>
        <taxon>Mytilinidiaceae</taxon>
        <taxon>Lophium</taxon>
    </lineage>
</organism>
<feature type="compositionally biased region" description="Acidic residues" evidence="2">
    <location>
        <begin position="577"/>
        <end position="588"/>
    </location>
</feature>
<evidence type="ECO:0000256" key="2">
    <source>
        <dbReference type="SAM" id="MobiDB-lite"/>
    </source>
</evidence>
<dbReference type="InterPro" id="IPR001680">
    <property type="entry name" value="WD40_rpt"/>
</dbReference>
<gene>
    <name evidence="3" type="ORF">BU16DRAFT_548011</name>
</gene>
<feature type="region of interest" description="Disordered" evidence="2">
    <location>
        <begin position="1"/>
        <end position="64"/>
    </location>
</feature>
<feature type="compositionally biased region" description="Basic and acidic residues" evidence="2">
    <location>
        <begin position="43"/>
        <end position="52"/>
    </location>
</feature>
<feature type="compositionally biased region" description="Polar residues" evidence="2">
    <location>
        <begin position="128"/>
        <end position="137"/>
    </location>
</feature>
<feature type="repeat" description="WD" evidence="1">
    <location>
        <begin position="506"/>
        <end position="529"/>
    </location>
</feature>
<protein>
    <submittedName>
        <fullName evidence="3">WD40 repeat-like protein</fullName>
    </submittedName>
</protein>
<name>A0A6A6R508_9PEZI</name>
<evidence type="ECO:0000313" key="4">
    <source>
        <dbReference type="Proteomes" id="UP000799750"/>
    </source>
</evidence>
<dbReference type="AlphaFoldDB" id="A0A6A6R508"/>
<dbReference type="InterPro" id="IPR015943">
    <property type="entry name" value="WD40/YVTN_repeat-like_dom_sf"/>
</dbReference>
<dbReference type="Gene3D" id="2.130.10.10">
    <property type="entry name" value="YVTN repeat-like/Quinoprotein amine dehydrogenase"/>
    <property type="match status" value="2"/>
</dbReference>
<dbReference type="OrthoDB" id="308449at2759"/>
<accession>A0A6A6R508</accession>
<keyword evidence="1" id="KW-0853">WD repeat</keyword>
<dbReference type="PANTHER" id="PTHR44675:SF1">
    <property type="entry name" value="P21-ACTIVATED PROTEIN KINASE-INTERACTING PROTEIN 1"/>
    <property type="match status" value="1"/>
</dbReference>
<dbReference type="InterPro" id="IPR036322">
    <property type="entry name" value="WD40_repeat_dom_sf"/>
</dbReference>
<sequence length="588" mass="61508">MAKRKLDGVEGVALRASTKRGKQDAGKPARQTANSQTPALRKSNGDAKKKENGAVQKKTPVVEDVVPESAVVQLGEDVDSATVQIITGSYERTLHGFTAVISRSIPEPKDASEPKDPSDESIEDEAIQDNSTSQTNGDIKAVDATNGTSSAIAKKDTTSKDSKPTLPFTETFLFTAHTSSIRCLAVSPLNSASTPGSNSAQSVLLATGSADERINLYNLSTVPPNPSSIPKLPTLAGTSISENPRNRELGALLHHSSAVTCLAFPTRAKLLSAAGDNTIAITRTRDWTPLSTIRAPVPKAVGRPSGDTAAPGEVPAGVNDIAVHPSLKLMLSVGKGEKCMRLWNLVTGKKAGVLNFSRDLLAAAGEGRWGTGEGRKVEWDPAGEEYVVGFERGVVVFGMDSKPSAIILPTPRTKLHQLRYLPSTAFTTPILALSTEDGRILFYPTATSTTSPFSSPAPTTSLPAKAPALDLPSLSPIATLGGALAGIAGRVKDFTILAPFVNGPLFVVTGSSDGAVRVWGIRVGELEKNADAKQVGTLLGTFETGARITCLTSFVMSGRAEEKGEEEQAVVGADASESSDSEDGSESD</sequence>
<proteinExistence type="predicted"/>
<dbReference type="Pfam" id="PF00400">
    <property type="entry name" value="WD40"/>
    <property type="match status" value="2"/>
</dbReference>
<keyword evidence="4" id="KW-1185">Reference proteome</keyword>
<feature type="region of interest" description="Disordered" evidence="2">
    <location>
        <begin position="559"/>
        <end position="588"/>
    </location>
</feature>
<dbReference type="SUPFAM" id="SSF50978">
    <property type="entry name" value="WD40 repeat-like"/>
    <property type="match status" value="1"/>
</dbReference>
<dbReference type="EMBL" id="MU004184">
    <property type="protein sequence ID" value="KAF2499855.1"/>
    <property type="molecule type" value="Genomic_DNA"/>
</dbReference>
<evidence type="ECO:0000256" key="1">
    <source>
        <dbReference type="PROSITE-ProRule" id="PRU00221"/>
    </source>
</evidence>
<dbReference type="Proteomes" id="UP000799750">
    <property type="component" value="Unassembled WGS sequence"/>
</dbReference>
<dbReference type="PANTHER" id="PTHR44675">
    <property type="entry name" value="PAK1 INTERACTING PROTEIN 1"/>
    <property type="match status" value="1"/>
</dbReference>
<feature type="compositionally biased region" description="Basic and acidic residues" evidence="2">
    <location>
        <begin position="106"/>
        <end position="118"/>
    </location>
</feature>
<dbReference type="PROSITE" id="PS50082">
    <property type="entry name" value="WD_REPEATS_2"/>
    <property type="match status" value="1"/>
</dbReference>
<dbReference type="SMART" id="SM00320">
    <property type="entry name" value="WD40"/>
    <property type="match status" value="4"/>
</dbReference>
<feature type="region of interest" description="Disordered" evidence="2">
    <location>
        <begin position="101"/>
        <end position="144"/>
    </location>
</feature>
<dbReference type="InterPro" id="IPR051959">
    <property type="entry name" value="PAK1-Kinase_Regulator"/>
</dbReference>
<reference evidence="3" key="1">
    <citation type="journal article" date="2020" name="Stud. Mycol.">
        <title>101 Dothideomycetes genomes: a test case for predicting lifestyles and emergence of pathogens.</title>
        <authorList>
            <person name="Haridas S."/>
            <person name="Albert R."/>
            <person name="Binder M."/>
            <person name="Bloem J."/>
            <person name="Labutti K."/>
            <person name="Salamov A."/>
            <person name="Andreopoulos B."/>
            <person name="Baker S."/>
            <person name="Barry K."/>
            <person name="Bills G."/>
            <person name="Bluhm B."/>
            <person name="Cannon C."/>
            <person name="Castanera R."/>
            <person name="Culley D."/>
            <person name="Daum C."/>
            <person name="Ezra D."/>
            <person name="Gonzalez J."/>
            <person name="Henrissat B."/>
            <person name="Kuo A."/>
            <person name="Liang C."/>
            <person name="Lipzen A."/>
            <person name="Lutzoni F."/>
            <person name="Magnuson J."/>
            <person name="Mondo S."/>
            <person name="Nolan M."/>
            <person name="Ohm R."/>
            <person name="Pangilinan J."/>
            <person name="Park H.-J."/>
            <person name="Ramirez L."/>
            <person name="Alfaro M."/>
            <person name="Sun H."/>
            <person name="Tritt A."/>
            <person name="Yoshinaga Y."/>
            <person name="Zwiers L.-H."/>
            <person name="Turgeon B."/>
            <person name="Goodwin S."/>
            <person name="Spatafora J."/>
            <person name="Crous P."/>
            <person name="Grigoriev I."/>
        </authorList>
    </citation>
    <scope>NUCLEOTIDE SEQUENCE</scope>
    <source>
        <strain evidence="3">CBS 269.34</strain>
    </source>
</reference>
<evidence type="ECO:0000313" key="3">
    <source>
        <dbReference type="EMBL" id="KAF2499855.1"/>
    </source>
</evidence>